<organism evidence="2 3">
    <name type="scientific">Chryseobacterium culicis</name>
    <dbReference type="NCBI Taxonomy" id="680127"/>
    <lineage>
        <taxon>Bacteria</taxon>
        <taxon>Pseudomonadati</taxon>
        <taxon>Bacteroidota</taxon>
        <taxon>Flavobacteriia</taxon>
        <taxon>Flavobacteriales</taxon>
        <taxon>Weeksellaceae</taxon>
        <taxon>Chryseobacterium group</taxon>
        <taxon>Chryseobacterium</taxon>
    </lineage>
</organism>
<sequence>MKKNKYISLLFIGFCLFTNAQVGVGVQSPNANAQLDITSTNKGFLLPRVALVATNNPAPLTSHVAGMTVYNTATNTSAAANPVYPGEYYNDGTQWQRNSALNDVKMIAGGTIADLLSSTPVDVPAGSPVNTTLATFSFTLDRPSSVDFGGNISMSFTANGDSNTPVGDSSVKVVTVNFIFTSAPAGVAVNTPFGGSTMTYMNATTANITTITGNLYTAPHALLQLPAGNYVVTITGTASGASPFRVNYGSGIRDLAQIKATPTK</sequence>
<name>A0A1H6HA24_CHRCI</name>
<evidence type="ECO:0000256" key="1">
    <source>
        <dbReference type="SAM" id="SignalP"/>
    </source>
</evidence>
<gene>
    <name evidence="2" type="ORF">SAMN05421593_1889</name>
</gene>
<evidence type="ECO:0000313" key="3">
    <source>
        <dbReference type="Proteomes" id="UP000198561"/>
    </source>
</evidence>
<dbReference type="OrthoDB" id="1430919at2"/>
<evidence type="ECO:0008006" key="4">
    <source>
        <dbReference type="Google" id="ProtNLM"/>
    </source>
</evidence>
<evidence type="ECO:0000313" key="2">
    <source>
        <dbReference type="EMBL" id="SEH32651.1"/>
    </source>
</evidence>
<proteinExistence type="predicted"/>
<dbReference type="EMBL" id="FNWQ01000002">
    <property type="protein sequence ID" value="SEH32651.1"/>
    <property type="molecule type" value="Genomic_DNA"/>
</dbReference>
<feature type="chain" id="PRO_5011651061" description="DUF4397 domain-containing protein" evidence="1">
    <location>
        <begin position="21"/>
        <end position="264"/>
    </location>
</feature>
<dbReference type="Proteomes" id="UP000198561">
    <property type="component" value="Unassembled WGS sequence"/>
</dbReference>
<protein>
    <recommendedName>
        <fullName evidence="4">DUF4397 domain-containing protein</fullName>
    </recommendedName>
</protein>
<dbReference type="RefSeq" id="WP_089691683.1">
    <property type="nucleotide sequence ID" value="NZ_FNWQ01000002.1"/>
</dbReference>
<dbReference type="STRING" id="680127.SAMN05421593_1889"/>
<accession>A0A1H6HA24</accession>
<dbReference type="AlphaFoldDB" id="A0A1H6HA24"/>
<feature type="signal peptide" evidence="1">
    <location>
        <begin position="1"/>
        <end position="20"/>
    </location>
</feature>
<keyword evidence="1" id="KW-0732">Signal</keyword>
<reference evidence="2 3" key="1">
    <citation type="submission" date="2016-10" db="EMBL/GenBank/DDBJ databases">
        <authorList>
            <person name="de Groot N.N."/>
        </authorList>
    </citation>
    <scope>NUCLEOTIDE SEQUENCE [LARGE SCALE GENOMIC DNA]</scope>
    <source>
        <strain evidence="2 3">DSM 23031</strain>
    </source>
</reference>